<keyword evidence="11" id="KW-1185">Reference proteome</keyword>
<dbReference type="Proteomes" id="UP000799439">
    <property type="component" value="Unassembled WGS sequence"/>
</dbReference>
<dbReference type="PROSITE" id="PS00138">
    <property type="entry name" value="SUBTILASE_SER"/>
    <property type="match status" value="1"/>
</dbReference>
<feature type="non-terminal residue" evidence="10">
    <location>
        <position position="331"/>
    </location>
</feature>
<dbReference type="GO" id="GO:0006508">
    <property type="term" value="P:proteolysis"/>
    <property type="evidence" value="ECO:0007669"/>
    <property type="project" value="UniProtKB-KW"/>
</dbReference>
<dbReference type="Pfam" id="PF00082">
    <property type="entry name" value="Peptidase_S8"/>
    <property type="match status" value="1"/>
</dbReference>
<dbReference type="SUPFAM" id="SSF54897">
    <property type="entry name" value="Protease propeptides/inhibitors"/>
    <property type="match status" value="1"/>
</dbReference>
<feature type="active site" description="Charge relay system" evidence="6">
    <location>
        <position position="84"/>
    </location>
</feature>
<dbReference type="InterPro" id="IPR023827">
    <property type="entry name" value="Peptidase_S8_Asp-AS"/>
</dbReference>
<keyword evidence="2 6" id="KW-0645">Protease</keyword>
<dbReference type="GO" id="GO:0005576">
    <property type="term" value="C:extracellular region"/>
    <property type="evidence" value="ECO:0007669"/>
    <property type="project" value="UniProtKB-ARBA"/>
</dbReference>
<dbReference type="EMBL" id="ML996082">
    <property type="protein sequence ID" value="KAF2156488.1"/>
    <property type="molecule type" value="Genomic_DNA"/>
</dbReference>
<gene>
    <name evidence="10" type="ORF">K461DRAFT_212129</name>
</gene>
<evidence type="ECO:0000256" key="5">
    <source>
        <dbReference type="ARBA" id="ARBA00022825"/>
    </source>
</evidence>
<evidence type="ECO:0000256" key="4">
    <source>
        <dbReference type="ARBA" id="ARBA00022801"/>
    </source>
</evidence>
<dbReference type="InterPro" id="IPR015500">
    <property type="entry name" value="Peptidase_S8_subtilisin-rel"/>
</dbReference>
<dbReference type="PANTHER" id="PTHR43806">
    <property type="entry name" value="PEPTIDASE S8"/>
    <property type="match status" value="1"/>
</dbReference>
<dbReference type="InterPro" id="IPR010259">
    <property type="entry name" value="S8pro/Inhibitor_I9"/>
</dbReference>
<evidence type="ECO:0000256" key="6">
    <source>
        <dbReference type="PROSITE-ProRule" id="PRU01240"/>
    </source>
</evidence>
<sequence>VSHRYKIANFQAYAGHFHSLIIQQLQNHSDVEAIEPDQTSKVMTVTKQDPSPYGLSLISHRTLHEHGYIYDSSAGNGTFAYIIDSGIDIQHEEFVPRASYGFSKSKRRSSRYRDRVGHGTHVAGIVGSNRYGVAKKCNLIAVKVMSCIFSFTYTNMLAGLEWAVNDILEHEGRKYKAVINISLGGAKSDAVNKAIDESYKSGVTIVVAAGNENKDVSNSSPASAEGAITVASTDDKRERSMFSNFGRGVNLFAPGEDIPSTWIGGREHDRNRTLSGTSMAAPYVTGLALYLQGLGRFDAKTLRELLIRLATKDVVAYAEGSPNMFAYNGGG</sequence>
<keyword evidence="5 6" id="KW-0720">Serine protease</keyword>
<dbReference type="Pfam" id="PF05922">
    <property type="entry name" value="Inhibitor_I9"/>
    <property type="match status" value="1"/>
</dbReference>
<protein>
    <submittedName>
        <fullName evidence="10">Alkaline protease</fullName>
    </submittedName>
</protein>
<reference evidence="10" key="1">
    <citation type="journal article" date="2020" name="Stud. Mycol.">
        <title>101 Dothideomycetes genomes: a test case for predicting lifestyles and emergence of pathogens.</title>
        <authorList>
            <person name="Haridas S."/>
            <person name="Albert R."/>
            <person name="Binder M."/>
            <person name="Bloem J."/>
            <person name="Labutti K."/>
            <person name="Salamov A."/>
            <person name="Andreopoulos B."/>
            <person name="Baker S."/>
            <person name="Barry K."/>
            <person name="Bills G."/>
            <person name="Bluhm B."/>
            <person name="Cannon C."/>
            <person name="Castanera R."/>
            <person name="Culley D."/>
            <person name="Daum C."/>
            <person name="Ezra D."/>
            <person name="Gonzalez J."/>
            <person name="Henrissat B."/>
            <person name="Kuo A."/>
            <person name="Liang C."/>
            <person name="Lipzen A."/>
            <person name="Lutzoni F."/>
            <person name="Magnuson J."/>
            <person name="Mondo S."/>
            <person name="Nolan M."/>
            <person name="Ohm R."/>
            <person name="Pangilinan J."/>
            <person name="Park H.-J."/>
            <person name="Ramirez L."/>
            <person name="Alfaro M."/>
            <person name="Sun H."/>
            <person name="Tritt A."/>
            <person name="Yoshinaga Y."/>
            <person name="Zwiers L.-H."/>
            <person name="Turgeon B."/>
            <person name="Goodwin S."/>
            <person name="Spatafora J."/>
            <person name="Crous P."/>
            <person name="Grigoriev I."/>
        </authorList>
    </citation>
    <scope>NUCLEOTIDE SEQUENCE</scope>
    <source>
        <strain evidence="10">CBS 260.36</strain>
    </source>
</reference>
<dbReference type="PROSITE" id="PS00136">
    <property type="entry name" value="SUBTILASE_ASP"/>
    <property type="match status" value="1"/>
</dbReference>
<dbReference type="SUPFAM" id="SSF52743">
    <property type="entry name" value="Subtilisin-like"/>
    <property type="match status" value="1"/>
</dbReference>
<dbReference type="GO" id="GO:0004252">
    <property type="term" value="F:serine-type endopeptidase activity"/>
    <property type="evidence" value="ECO:0007669"/>
    <property type="project" value="UniProtKB-UniRule"/>
</dbReference>
<feature type="active site" description="Charge relay system" evidence="6">
    <location>
        <position position="278"/>
    </location>
</feature>
<dbReference type="OrthoDB" id="206201at2759"/>
<accession>A0A9P4J6Y3</accession>
<dbReference type="InterPro" id="IPR036852">
    <property type="entry name" value="Peptidase_S8/S53_dom_sf"/>
</dbReference>
<dbReference type="InterPro" id="IPR034193">
    <property type="entry name" value="PCSK9_ProteinaseK-like"/>
</dbReference>
<dbReference type="InterPro" id="IPR050131">
    <property type="entry name" value="Peptidase_S8_subtilisin-like"/>
</dbReference>
<evidence type="ECO:0000259" key="8">
    <source>
        <dbReference type="Pfam" id="PF00082"/>
    </source>
</evidence>
<dbReference type="Gene3D" id="3.40.50.200">
    <property type="entry name" value="Peptidase S8/S53 domain"/>
    <property type="match status" value="1"/>
</dbReference>
<dbReference type="InterPro" id="IPR022398">
    <property type="entry name" value="Peptidase_S8_His-AS"/>
</dbReference>
<organism evidence="10 11">
    <name type="scientific">Myriangium duriaei CBS 260.36</name>
    <dbReference type="NCBI Taxonomy" id="1168546"/>
    <lineage>
        <taxon>Eukaryota</taxon>
        <taxon>Fungi</taxon>
        <taxon>Dikarya</taxon>
        <taxon>Ascomycota</taxon>
        <taxon>Pezizomycotina</taxon>
        <taxon>Dothideomycetes</taxon>
        <taxon>Dothideomycetidae</taxon>
        <taxon>Myriangiales</taxon>
        <taxon>Myriangiaceae</taxon>
        <taxon>Myriangium</taxon>
    </lineage>
</organism>
<dbReference type="FunFam" id="3.40.50.200:FF:000014">
    <property type="entry name" value="Proteinase K"/>
    <property type="match status" value="1"/>
</dbReference>
<dbReference type="PANTHER" id="PTHR43806:SF11">
    <property type="entry name" value="CEREVISIN-RELATED"/>
    <property type="match status" value="1"/>
</dbReference>
<evidence type="ECO:0000256" key="7">
    <source>
        <dbReference type="RuleBase" id="RU003355"/>
    </source>
</evidence>
<evidence type="ECO:0000256" key="2">
    <source>
        <dbReference type="ARBA" id="ARBA00022670"/>
    </source>
</evidence>
<dbReference type="AlphaFoldDB" id="A0A9P4J6Y3"/>
<comment type="caution">
    <text evidence="10">The sequence shown here is derived from an EMBL/GenBank/DDBJ whole genome shotgun (WGS) entry which is preliminary data.</text>
</comment>
<comment type="similarity">
    <text evidence="1 6 7">Belongs to the peptidase S8 family.</text>
</comment>
<dbReference type="CDD" id="cd04077">
    <property type="entry name" value="Peptidases_S8_PCSK9_ProteinaseK_like"/>
    <property type="match status" value="1"/>
</dbReference>
<evidence type="ECO:0000256" key="1">
    <source>
        <dbReference type="ARBA" id="ARBA00011073"/>
    </source>
</evidence>
<dbReference type="PROSITE" id="PS51892">
    <property type="entry name" value="SUBTILASE"/>
    <property type="match status" value="1"/>
</dbReference>
<keyword evidence="4 6" id="KW-0378">Hydrolase</keyword>
<feature type="active site" description="Charge relay system" evidence="6">
    <location>
        <position position="118"/>
    </location>
</feature>
<dbReference type="PROSITE" id="PS00137">
    <property type="entry name" value="SUBTILASE_HIS"/>
    <property type="match status" value="1"/>
</dbReference>
<evidence type="ECO:0000313" key="11">
    <source>
        <dbReference type="Proteomes" id="UP000799439"/>
    </source>
</evidence>
<feature type="domain" description="Peptidase S8/S53" evidence="8">
    <location>
        <begin position="76"/>
        <end position="313"/>
    </location>
</feature>
<evidence type="ECO:0000259" key="9">
    <source>
        <dbReference type="Pfam" id="PF05922"/>
    </source>
</evidence>
<dbReference type="InterPro" id="IPR023828">
    <property type="entry name" value="Peptidase_S8_Ser-AS"/>
</dbReference>
<dbReference type="PRINTS" id="PR00723">
    <property type="entry name" value="SUBTILISIN"/>
</dbReference>
<feature type="domain" description="Inhibitor I9" evidence="9">
    <location>
        <begin position="3"/>
        <end position="42"/>
    </location>
</feature>
<evidence type="ECO:0000256" key="3">
    <source>
        <dbReference type="ARBA" id="ARBA00022729"/>
    </source>
</evidence>
<name>A0A9P4J6Y3_9PEZI</name>
<feature type="non-terminal residue" evidence="10">
    <location>
        <position position="1"/>
    </location>
</feature>
<dbReference type="InterPro" id="IPR000209">
    <property type="entry name" value="Peptidase_S8/S53_dom"/>
</dbReference>
<keyword evidence="3" id="KW-0732">Signal</keyword>
<evidence type="ECO:0000313" key="10">
    <source>
        <dbReference type="EMBL" id="KAF2156488.1"/>
    </source>
</evidence>
<proteinExistence type="inferred from homology"/>